<protein>
    <submittedName>
        <fullName evidence="1">Uncharacterized protein</fullName>
    </submittedName>
</protein>
<keyword evidence="2" id="KW-1185">Reference proteome</keyword>
<reference evidence="1 2" key="1">
    <citation type="journal article" date="2015" name="Genome Announc.">
        <title>Complete Genome Sequencing of Protease-Producing Novel Arthrobacter sp. Strain IHBB 11108 Using PacBio Single-Molecule Real-Time Sequencing Technology.</title>
        <authorList>
            <person name="Kiran S."/>
            <person name="Swarnkar M.K."/>
            <person name="Pal M."/>
            <person name="Thakur R."/>
            <person name="Tewari R."/>
            <person name="Singh A.K."/>
            <person name="Gulati A."/>
        </authorList>
    </citation>
    <scope>NUCLEOTIDE SEQUENCE [LARGE SCALE GENOMIC DNA]</scope>
    <source>
        <strain evidence="1 2">IHBB 11108</strain>
    </source>
</reference>
<sequence length="273" mass="27752">MSLVVSALKGQAQGFGVTGQIYRNALAAMVQSNGLAVVGGVASGCTVANTSGMSGTVSQGRMVVPAASTAQGAYVVTITQDEPFSVGTSDATRNRIDRLIAQVTDPDAIGGAGTPSAVITVLPGAYPASGSPVPPLTPAGALSLGTIPVPAGATSWTVQDKAAQLYGLPGQWRPGQRYASHAQKLTVTVTSGQQIVNAFAGFPVGRFTVPPLLSVTLSSLPTGMQRFDVSVRDATTEGVWVMLTSKNLSGAPNNFTITVDVEAFQMTPTSAEG</sequence>
<dbReference type="STRING" id="1618207.UM93_14630"/>
<dbReference type="KEGG" id="ari:UM93_14630"/>
<organism evidence="1 2">
    <name type="scientific">Psychromicrobium lacuslunae</name>
    <dbReference type="NCBI Taxonomy" id="1618207"/>
    <lineage>
        <taxon>Bacteria</taxon>
        <taxon>Bacillati</taxon>
        <taxon>Actinomycetota</taxon>
        <taxon>Actinomycetes</taxon>
        <taxon>Micrococcales</taxon>
        <taxon>Micrococcaceae</taxon>
        <taxon>Psychromicrobium</taxon>
    </lineage>
</organism>
<gene>
    <name evidence="1" type="ORF">UM93_14630</name>
</gene>
<proteinExistence type="predicted"/>
<evidence type="ECO:0000313" key="1">
    <source>
        <dbReference type="EMBL" id="AJT42424.1"/>
    </source>
</evidence>
<dbReference type="HOGENOM" id="CLU_1017982_0_0_11"/>
<dbReference type="RefSeq" id="WP_045076276.1">
    <property type="nucleotide sequence ID" value="NZ_CP011005.1"/>
</dbReference>
<dbReference type="AlphaFoldDB" id="A0A0D4C1I5"/>
<dbReference type="Proteomes" id="UP000061839">
    <property type="component" value="Chromosome"/>
</dbReference>
<dbReference type="PATRIC" id="fig|1618207.4.peg.2979"/>
<name>A0A0D4C1I5_9MICC</name>
<dbReference type="EMBL" id="CP011005">
    <property type="protein sequence ID" value="AJT42424.1"/>
    <property type="molecule type" value="Genomic_DNA"/>
</dbReference>
<evidence type="ECO:0000313" key="2">
    <source>
        <dbReference type="Proteomes" id="UP000061839"/>
    </source>
</evidence>
<accession>A0A0D4C1I5</accession>